<accession>A0ABY8FI78</accession>
<protein>
    <submittedName>
        <fullName evidence="1">Uncharacterized protein</fullName>
    </submittedName>
</protein>
<keyword evidence="2" id="KW-1185">Reference proteome</keyword>
<organism evidence="1 2">
    <name type="scientific">Roseibium porphyridii</name>
    <dbReference type="NCBI Taxonomy" id="2866279"/>
    <lineage>
        <taxon>Bacteria</taxon>
        <taxon>Pseudomonadati</taxon>
        <taxon>Pseudomonadota</taxon>
        <taxon>Alphaproteobacteria</taxon>
        <taxon>Hyphomicrobiales</taxon>
        <taxon>Stappiaceae</taxon>
        <taxon>Roseibium</taxon>
    </lineage>
</organism>
<gene>
    <name evidence="1" type="ORF">K1718_13160</name>
</gene>
<evidence type="ECO:0000313" key="2">
    <source>
        <dbReference type="Proteomes" id="UP001209803"/>
    </source>
</evidence>
<proteinExistence type="predicted"/>
<dbReference type="Proteomes" id="UP001209803">
    <property type="component" value="Chromosome"/>
</dbReference>
<dbReference type="EMBL" id="CP120863">
    <property type="protein sequence ID" value="WFE92268.1"/>
    <property type="molecule type" value="Genomic_DNA"/>
</dbReference>
<reference evidence="1 2" key="1">
    <citation type="submission" date="2023-03" db="EMBL/GenBank/DDBJ databases">
        <title>Roseibium porphyridii sp. nov. and Roseibium rhodosorbium sp. nov. isolated from marine algae, Porphyridium cruentum and Rhodosorus marinus, respectively.</title>
        <authorList>
            <person name="Lee M.W."/>
            <person name="Choi B.J."/>
            <person name="Lee J.K."/>
            <person name="Choi D.G."/>
            <person name="Baek J.H."/>
            <person name="Bayburt H."/>
            <person name="Kim J.M."/>
            <person name="Han D.M."/>
            <person name="Kim K.H."/>
            <person name="Jeon C.O."/>
        </authorList>
    </citation>
    <scope>NUCLEOTIDE SEQUENCE [LARGE SCALE GENOMIC DNA]</scope>
    <source>
        <strain evidence="1 2">KMA01</strain>
    </source>
</reference>
<name>A0ABY8FI78_9HYPH</name>
<dbReference type="RefSeq" id="WP_152501351.1">
    <property type="nucleotide sequence ID" value="NZ_CP120863.1"/>
</dbReference>
<sequence length="67" mass="7537">MRLFRTYLLHNGTRVSGSQKIIRAENAQSAAEIVAGKKLRQTGSEHEVRVEVHSVEPAQGPLFFYLL</sequence>
<evidence type="ECO:0000313" key="1">
    <source>
        <dbReference type="EMBL" id="WFE92268.1"/>
    </source>
</evidence>